<keyword evidence="3" id="KW-1185">Reference proteome</keyword>
<dbReference type="AlphaFoldDB" id="A0A0C2IKF7"/>
<sequence>MEEVEQEAENPELEEGENEEYENYDKMKNRFVTLCWNPEFEKERLSKVQKVIILESIEFADVKSKASPCGILIFFGLTKTGQRRKNETVQLHRPAISFIYHDPIENFIIFQIRGVQTLGRYPNILPSVLMSSLPTSINFIIFSTQQSNIKLMRTIKGMGKIYQVSTDRIGTLCPLPSKSAIIGFAAQMMTFCKALKRRANLYIPSFDAENTNAQNVEDILKLVEDPTLSNLALWLENSLNLDDKTLLYT</sequence>
<name>A0A0C2IKF7_THEKT</name>
<evidence type="ECO:0000313" key="2">
    <source>
        <dbReference type="EMBL" id="KII65884.1"/>
    </source>
</evidence>
<gene>
    <name evidence="2" type="ORF">RF11_03278</name>
</gene>
<accession>A0A0C2IKF7</accession>
<comment type="caution">
    <text evidence="2">The sequence shown here is derived from an EMBL/GenBank/DDBJ whole genome shotgun (WGS) entry which is preliminary data.</text>
</comment>
<reference evidence="2 3" key="1">
    <citation type="journal article" date="2014" name="Genome Biol. Evol.">
        <title>The genome of the myxosporean Thelohanellus kitauei shows adaptations to nutrient acquisition within its fish host.</title>
        <authorList>
            <person name="Yang Y."/>
            <person name="Xiong J."/>
            <person name="Zhou Z."/>
            <person name="Huo F."/>
            <person name="Miao W."/>
            <person name="Ran C."/>
            <person name="Liu Y."/>
            <person name="Zhang J."/>
            <person name="Feng J."/>
            <person name="Wang M."/>
            <person name="Wang M."/>
            <person name="Wang L."/>
            <person name="Yao B."/>
        </authorList>
    </citation>
    <scope>NUCLEOTIDE SEQUENCE [LARGE SCALE GENOMIC DNA]</scope>
    <source>
        <strain evidence="2">Wuqing</strain>
    </source>
</reference>
<evidence type="ECO:0000256" key="1">
    <source>
        <dbReference type="SAM" id="MobiDB-lite"/>
    </source>
</evidence>
<dbReference type="EMBL" id="JWZT01003673">
    <property type="protein sequence ID" value="KII65884.1"/>
    <property type="molecule type" value="Genomic_DNA"/>
</dbReference>
<protein>
    <submittedName>
        <fullName evidence="2">Uncharacterized protein</fullName>
    </submittedName>
</protein>
<feature type="region of interest" description="Disordered" evidence="1">
    <location>
        <begin position="1"/>
        <end position="20"/>
    </location>
</feature>
<proteinExistence type="predicted"/>
<organism evidence="2 3">
    <name type="scientific">Thelohanellus kitauei</name>
    <name type="common">Myxosporean</name>
    <dbReference type="NCBI Taxonomy" id="669202"/>
    <lineage>
        <taxon>Eukaryota</taxon>
        <taxon>Metazoa</taxon>
        <taxon>Cnidaria</taxon>
        <taxon>Myxozoa</taxon>
        <taxon>Myxosporea</taxon>
        <taxon>Bivalvulida</taxon>
        <taxon>Platysporina</taxon>
        <taxon>Myxobolidae</taxon>
        <taxon>Thelohanellus</taxon>
    </lineage>
</organism>
<evidence type="ECO:0000313" key="3">
    <source>
        <dbReference type="Proteomes" id="UP000031668"/>
    </source>
</evidence>
<dbReference type="Proteomes" id="UP000031668">
    <property type="component" value="Unassembled WGS sequence"/>
</dbReference>